<dbReference type="PANTHER" id="PTHR33116:SF86">
    <property type="entry name" value="REVERSE TRANSCRIPTASE DOMAIN-CONTAINING PROTEIN"/>
    <property type="match status" value="1"/>
</dbReference>
<dbReference type="GO" id="GO:0003676">
    <property type="term" value="F:nucleic acid binding"/>
    <property type="evidence" value="ECO:0007669"/>
    <property type="project" value="InterPro"/>
</dbReference>
<dbReference type="EMBL" id="JAMFTS010000001">
    <property type="protein sequence ID" value="KAJ4802650.1"/>
    <property type="molecule type" value="Genomic_DNA"/>
</dbReference>
<dbReference type="InterPro" id="IPR002156">
    <property type="entry name" value="RNaseH_domain"/>
</dbReference>
<name>A0AAV8GG51_9POAL</name>
<accession>A0AAV8GG51</accession>
<dbReference type="InterPro" id="IPR043502">
    <property type="entry name" value="DNA/RNA_pol_sf"/>
</dbReference>
<gene>
    <name evidence="2" type="ORF">LUZ62_015216</name>
</gene>
<dbReference type="PANTHER" id="PTHR33116">
    <property type="entry name" value="REVERSE TRANSCRIPTASE ZINC-BINDING DOMAIN-CONTAINING PROTEIN-RELATED-RELATED"/>
    <property type="match status" value="1"/>
</dbReference>
<comment type="caution">
    <text evidence="2">The sequence shown here is derived from an EMBL/GenBank/DDBJ whole genome shotgun (WGS) entry which is preliminary data.</text>
</comment>
<keyword evidence="3" id="KW-1185">Reference proteome</keyword>
<dbReference type="CDD" id="cd01650">
    <property type="entry name" value="RT_nLTR_like"/>
    <property type="match status" value="1"/>
</dbReference>
<evidence type="ECO:0000313" key="2">
    <source>
        <dbReference type="EMBL" id="KAJ4802650.1"/>
    </source>
</evidence>
<dbReference type="SUPFAM" id="SSF56672">
    <property type="entry name" value="DNA/RNA polymerases"/>
    <property type="match status" value="1"/>
</dbReference>
<dbReference type="InterPro" id="IPR036397">
    <property type="entry name" value="RNaseH_sf"/>
</dbReference>
<evidence type="ECO:0000313" key="3">
    <source>
        <dbReference type="Proteomes" id="UP001140206"/>
    </source>
</evidence>
<keyword evidence="2" id="KW-0808">Transferase</keyword>
<organism evidence="2 3">
    <name type="scientific">Rhynchospora pubera</name>
    <dbReference type="NCBI Taxonomy" id="906938"/>
    <lineage>
        <taxon>Eukaryota</taxon>
        <taxon>Viridiplantae</taxon>
        <taxon>Streptophyta</taxon>
        <taxon>Embryophyta</taxon>
        <taxon>Tracheophyta</taxon>
        <taxon>Spermatophyta</taxon>
        <taxon>Magnoliopsida</taxon>
        <taxon>Liliopsida</taxon>
        <taxon>Poales</taxon>
        <taxon>Cyperaceae</taxon>
        <taxon>Cyperoideae</taxon>
        <taxon>Rhynchosporeae</taxon>
        <taxon>Rhynchospora</taxon>
    </lineage>
</organism>
<dbReference type="SUPFAM" id="SSF53098">
    <property type="entry name" value="Ribonuclease H-like"/>
    <property type="match status" value="1"/>
</dbReference>
<sequence>MLADKNTAFFHATVASKRRRNAINSILGAGGAVITDQSLIRQAFVNYYKLIFSTNSSANTPGPTLHPELLAALPEVPPVEREMLAAQPTDDEITKVVFSIHPDRACGPDGLNGRFVQHYWALFKPYLLHTVHAFFQTGKLEPILARSNVVLIPKKEDPKEVTDYRPISVCNLVYKVISKLLSARMRCLMSRLVGCNQCAFVPGRVISDNILLLREIMHSFAKSTFREQAFCFKCDLSKAFDRMEWHFVVRVLQLYGFPPIFVSWIMSCVTSASFALVINGAADGFITPARGLRQGCALSPYLFILCMDILNRMFEFKIRRGLIKGVTVARGAPAISSILYADDLLICGIADLREVQEIKSTLDEFCTMSGQCIGADKSRIWFSKHTSNDIHAYCMDHFQAGQGERNHNYLGVPILATRMQDFDYLIDKVAAKLNPWKARLLSPAAKTVLIKSIIEPLVMYSMGAGSIPDSVLQKINAKLRAFFWNSGDSHKMRMVAWEKITSSKQCGGLGLRDVRILNQATNMKVLWKLASREYEGTLWVQILKAKYLTRSPLWLAVKPSSCSKLWTAVLQARDTMKPHIKWILGNGNKCPLVGEPWHEFWLQFQQQGRGELAASISDFVHQQTVQWNIDKLVQTLGFHAALYIACVHRQPPLKPNSQDRLIFKPTTDGNFSFKGACKLLQASVAQATVTAGTWEKVWQCNGTLPRTQMFIWKLLHDAIPVKASIAKRMRAQPPPCEVCGLEVDDAMHALFLCAKPRQCWLISSLGLRVDALPQGIVQALVLIFEQLNREQLVTFANIMWSIWKARCKEVYEGRKMVVCQILRDAESLNILTRNACGLRALPRGSLPAVFTFHSEMVPDNGNIFMMDGSFKEGGNAGWAYTLYINNVLMQYEVGIGDATSPLHAELLAFKSAVQATLSLGWCETTFLTDCEIVAKVLNGVLSPESVDWRVYTLLLDILDVMRQYSGYSCCHIARELLVQEHELANLARIRDLNVRGYTFPLFRFL</sequence>
<dbReference type="Proteomes" id="UP001140206">
    <property type="component" value="Chromosome 1"/>
</dbReference>
<dbReference type="Gene3D" id="3.30.420.10">
    <property type="entry name" value="Ribonuclease H-like superfamily/Ribonuclease H"/>
    <property type="match status" value="1"/>
</dbReference>
<dbReference type="AlphaFoldDB" id="A0AAV8GG51"/>
<keyword evidence="2" id="KW-0548">Nucleotidyltransferase</keyword>
<dbReference type="Pfam" id="PF00078">
    <property type="entry name" value="RVT_1"/>
    <property type="match status" value="1"/>
</dbReference>
<dbReference type="InterPro" id="IPR044730">
    <property type="entry name" value="RNase_H-like_dom_plant"/>
</dbReference>
<dbReference type="PROSITE" id="PS50878">
    <property type="entry name" value="RT_POL"/>
    <property type="match status" value="1"/>
</dbReference>
<dbReference type="Pfam" id="PF13456">
    <property type="entry name" value="RVT_3"/>
    <property type="match status" value="1"/>
</dbReference>
<dbReference type="InterPro" id="IPR026960">
    <property type="entry name" value="RVT-Znf"/>
</dbReference>
<protein>
    <submittedName>
        <fullName evidence="2">RNA-directed DNA polymerase (Reverse transcriptase)-related family protein</fullName>
    </submittedName>
</protein>
<keyword evidence="2" id="KW-0695">RNA-directed DNA polymerase</keyword>
<dbReference type="GO" id="GO:0004523">
    <property type="term" value="F:RNA-DNA hybrid ribonuclease activity"/>
    <property type="evidence" value="ECO:0007669"/>
    <property type="project" value="InterPro"/>
</dbReference>
<proteinExistence type="predicted"/>
<reference evidence="2" key="1">
    <citation type="submission" date="2022-08" db="EMBL/GenBank/DDBJ databases">
        <authorList>
            <person name="Marques A."/>
        </authorList>
    </citation>
    <scope>NUCLEOTIDE SEQUENCE</scope>
    <source>
        <strain evidence="2">RhyPub2mFocal</strain>
        <tissue evidence="2">Leaves</tissue>
    </source>
</reference>
<feature type="domain" description="Reverse transcriptase" evidence="1">
    <location>
        <begin position="133"/>
        <end position="414"/>
    </location>
</feature>
<dbReference type="InterPro" id="IPR000477">
    <property type="entry name" value="RT_dom"/>
</dbReference>
<evidence type="ECO:0000259" key="1">
    <source>
        <dbReference type="PROSITE" id="PS50878"/>
    </source>
</evidence>
<dbReference type="GO" id="GO:0003964">
    <property type="term" value="F:RNA-directed DNA polymerase activity"/>
    <property type="evidence" value="ECO:0007669"/>
    <property type="project" value="UniProtKB-KW"/>
</dbReference>
<dbReference type="Pfam" id="PF13966">
    <property type="entry name" value="zf-RVT"/>
    <property type="match status" value="1"/>
</dbReference>
<dbReference type="InterPro" id="IPR012337">
    <property type="entry name" value="RNaseH-like_sf"/>
</dbReference>
<dbReference type="CDD" id="cd06222">
    <property type="entry name" value="RNase_H_like"/>
    <property type="match status" value="1"/>
</dbReference>